<dbReference type="Gene3D" id="3.90.70.80">
    <property type="match status" value="1"/>
</dbReference>
<sequence length="444" mass="50451">MVKSILNPSITYAEEKGISGDDLDKEGQLYEYDIDTGLTIHLAVGNYRYDYVADKNIIYFPIYLVKDGEKIVSQIGVFEMMSVDLPNVLDSESDVDLNSLNDPLLYSFAIPEFLSKYAIVKESKTTKKHAPTSDEYVIPLQQEVEEQLLDVPLGVFEDDEEPEPLFSVDEKTAWVQKLMRSSKYGIVDNEGGGNCLFASLRDAYVGIGRVLSVAKLREMVAAEASEELFMNYKTLHDAIYTEVANLTATKEKIKEDAKAMSETGKAEKDRIKKKAIIGEISKIKEYLKDVVDKLSVAKANAAEFNFMNGISDLATFKRKIKTCSFWGDVWAIHTLERVLKLKTIILSSENYNKDDLENVLLCGQLEDNVQKFEPEYYVILDHTGSHYRLITYSGKTIFKYDDLPRSIKHKIVDTCLVKKAGYYSIIPEFVKLKEERMKRKITVS</sequence>
<dbReference type="EMBL" id="MN739254">
    <property type="protein sequence ID" value="QHS95648.1"/>
    <property type="molecule type" value="Genomic_DNA"/>
</dbReference>
<organism evidence="1">
    <name type="scientific">viral metagenome</name>
    <dbReference type="NCBI Taxonomy" id="1070528"/>
    <lineage>
        <taxon>unclassified sequences</taxon>
        <taxon>metagenomes</taxon>
        <taxon>organismal metagenomes</taxon>
    </lineage>
</organism>
<reference evidence="1" key="1">
    <citation type="journal article" date="2020" name="Nature">
        <title>Giant virus diversity and host interactions through global metagenomics.</title>
        <authorList>
            <person name="Schulz F."/>
            <person name="Roux S."/>
            <person name="Paez-Espino D."/>
            <person name="Jungbluth S."/>
            <person name="Walsh D.A."/>
            <person name="Denef V.J."/>
            <person name="McMahon K.D."/>
            <person name="Konstantinidis K.T."/>
            <person name="Eloe-Fadrosh E.A."/>
            <person name="Kyrpides N.C."/>
            <person name="Woyke T."/>
        </authorList>
    </citation>
    <scope>NUCLEOTIDE SEQUENCE</scope>
    <source>
        <strain evidence="1">GVMAG-M-3300018868-6</strain>
    </source>
</reference>
<dbReference type="AlphaFoldDB" id="A0A6C0BW37"/>
<name>A0A6C0BW37_9ZZZZ</name>
<evidence type="ECO:0008006" key="2">
    <source>
        <dbReference type="Google" id="ProtNLM"/>
    </source>
</evidence>
<evidence type="ECO:0000313" key="1">
    <source>
        <dbReference type="EMBL" id="QHS95648.1"/>
    </source>
</evidence>
<proteinExistence type="predicted"/>
<accession>A0A6C0BW37</accession>
<protein>
    <recommendedName>
        <fullName evidence="2">OTU domain-containing protein</fullName>
    </recommendedName>
</protein>